<comment type="caution">
    <text evidence="3">The sequence shown here is derived from an EMBL/GenBank/DDBJ whole genome shotgun (WGS) entry which is preliminary data.</text>
</comment>
<accession>A0A7C1JKY8</accession>
<feature type="region of interest" description="Disordered" evidence="1">
    <location>
        <begin position="50"/>
        <end position="69"/>
    </location>
</feature>
<reference evidence="3" key="1">
    <citation type="journal article" date="2020" name="mSystems">
        <title>Genome- and Community-Level Interaction Insights into Carbon Utilization and Element Cycling Functions of Hydrothermarchaeota in Hydrothermal Sediment.</title>
        <authorList>
            <person name="Zhou Z."/>
            <person name="Liu Y."/>
            <person name="Xu W."/>
            <person name="Pan J."/>
            <person name="Luo Z.H."/>
            <person name="Li M."/>
        </authorList>
    </citation>
    <scope>NUCLEOTIDE SEQUENCE [LARGE SCALE GENOMIC DNA]</scope>
    <source>
        <strain evidence="3">SpSt-289</strain>
    </source>
</reference>
<organism evidence="3">
    <name type="scientific">Caldilinea aerophila</name>
    <dbReference type="NCBI Taxonomy" id="133453"/>
    <lineage>
        <taxon>Bacteria</taxon>
        <taxon>Bacillati</taxon>
        <taxon>Chloroflexota</taxon>
        <taxon>Caldilineae</taxon>
        <taxon>Caldilineales</taxon>
        <taxon>Caldilineaceae</taxon>
        <taxon>Caldilinea</taxon>
    </lineage>
</organism>
<evidence type="ECO:0000256" key="1">
    <source>
        <dbReference type="SAM" id="MobiDB-lite"/>
    </source>
</evidence>
<feature type="compositionally biased region" description="Low complexity" evidence="1">
    <location>
        <begin position="155"/>
        <end position="177"/>
    </location>
</feature>
<keyword evidence="2" id="KW-0472">Membrane</keyword>
<feature type="transmembrane region" description="Helical" evidence="2">
    <location>
        <begin position="20"/>
        <end position="42"/>
    </location>
</feature>
<proteinExistence type="predicted"/>
<name>A0A7C1JKY8_9CHLR</name>
<gene>
    <name evidence="3" type="ORF">ENQ20_10080</name>
</gene>
<evidence type="ECO:0000313" key="3">
    <source>
        <dbReference type="EMBL" id="HDX31822.1"/>
    </source>
</evidence>
<dbReference type="EMBL" id="DSMG01000100">
    <property type="protein sequence ID" value="HDX31822.1"/>
    <property type="molecule type" value="Genomic_DNA"/>
</dbReference>
<feature type="region of interest" description="Disordered" evidence="1">
    <location>
        <begin position="222"/>
        <end position="255"/>
    </location>
</feature>
<feature type="region of interest" description="Disordered" evidence="1">
    <location>
        <begin position="139"/>
        <end position="195"/>
    </location>
</feature>
<feature type="compositionally biased region" description="Basic and acidic residues" evidence="1">
    <location>
        <begin position="231"/>
        <end position="245"/>
    </location>
</feature>
<feature type="compositionally biased region" description="Low complexity" evidence="1">
    <location>
        <begin position="50"/>
        <end position="68"/>
    </location>
</feature>
<protein>
    <submittedName>
        <fullName evidence="3">Uncharacterized protein</fullName>
    </submittedName>
</protein>
<evidence type="ECO:0000256" key="2">
    <source>
        <dbReference type="SAM" id="Phobius"/>
    </source>
</evidence>
<keyword evidence="2" id="KW-1133">Transmembrane helix</keyword>
<sequence>MSIQPRLERFKNIQLTNRELIWMLVGFAAGLLLGLLISWAWWPVEAGTGTTTSAAVSTPPVSTPETTSNEGDGANSLLIVFGVLLAFIGGGAIVWLYQQGAFGGGSVQTAVVGPLEQSGVQAYGKEAVARSELEADDVRSSFGSSPARSGISGHGTVRGVSSVVPPTRPPATAADVAPFEEEEEGLPSPFSGASASMRSASQSIAPSVAASASFSGGLLVDDSEEEALSGEEERQPASLPARERPVQSAAGWPAGVSRSERYPTIDTMEVKYVAGSQQLDWTRNIPGSNEGVYLGEYGVGVSERYGILNNDPDQVVAMEVYIFDKSDDKNLSTVGRIILSEYADTHLRKHFEREKDRLGPIVAQPNTLLQLETRQFLLLCRIVDVAYRDGIFERLEMKLELKRKS</sequence>
<keyword evidence="2" id="KW-0812">Transmembrane</keyword>
<feature type="transmembrane region" description="Helical" evidence="2">
    <location>
        <begin position="77"/>
        <end position="97"/>
    </location>
</feature>
<dbReference type="AlphaFoldDB" id="A0A7C1JKY8"/>